<name>A0A4P8IC00_9FIRM</name>
<evidence type="ECO:0000256" key="7">
    <source>
        <dbReference type="SAM" id="Phobius"/>
    </source>
</evidence>
<keyword evidence="6 7" id="KW-0472">Membrane</keyword>
<dbReference type="GO" id="GO:0005886">
    <property type="term" value="C:plasma membrane"/>
    <property type="evidence" value="ECO:0007669"/>
    <property type="project" value="UniProtKB-SubCell"/>
</dbReference>
<protein>
    <submittedName>
        <fullName evidence="8">Na+ driven multidrug efflux pump</fullName>
    </submittedName>
</protein>
<evidence type="ECO:0000256" key="2">
    <source>
        <dbReference type="ARBA" id="ARBA00022448"/>
    </source>
</evidence>
<evidence type="ECO:0000256" key="4">
    <source>
        <dbReference type="ARBA" id="ARBA00022692"/>
    </source>
</evidence>
<keyword evidence="3" id="KW-1003">Cell membrane</keyword>
<accession>A0A4P8IC00</accession>
<dbReference type="AlphaFoldDB" id="A0A4P8IC00"/>
<dbReference type="RefSeq" id="WP_137328644.1">
    <property type="nucleotide sequence ID" value="NZ_CP040058.1"/>
</dbReference>
<feature type="transmembrane region" description="Helical" evidence="7">
    <location>
        <begin position="278"/>
        <end position="299"/>
    </location>
</feature>
<feature type="transmembrane region" description="Helical" evidence="7">
    <location>
        <begin position="319"/>
        <end position="339"/>
    </location>
</feature>
<evidence type="ECO:0000256" key="3">
    <source>
        <dbReference type="ARBA" id="ARBA00022475"/>
    </source>
</evidence>
<dbReference type="InterPro" id="IPR002528">
    <property type="entry name" value="MATE_fam"/>
</dbReference>
<keyword evidence="2" id="KW-0813">Transport</keyword>
<evidence type="ECO:0000313" key="8">
    <source>
        <dbReference type="EMBL" id="QCP35232.1"/>
    </source>
</evidence>
<dbReference type="KEGG" id="arf:AR1Y2_1778"/>
<feature type="transmembrane region" description="Helical" evidence="7">
    <location>
        <begin position="193"/>
        <end position="212"/>
    </location>
</feature>
<dbReference type="OrthoDB" id="9780160at2"/>
<dbReference type="GO" id="GO:0042910">
    <property type="term" value="F:xenobiotic transmembrane transporter activity"/>
    <property type="evidence" value="ECO:0007669"/>
    <property type="project" value="InterPro"/>
</dbReference>
<dbReference type="PIRSF" id="PIRSF006603">
    <property type="entry name" value="DinF"/>
    <property type="match status" value="1"/>
</dbReference>
<dbReference type="EMBL" id="CP040058">
    <property type="protein sequence ID" value="QCP35232.1"/>
    <property type="molecule type" value="Genomic_DNA"/>
</dbReference>
<dbReference type="Pfam" id="PF01554">
    <property type="entry name" value="MatE"/>
    <property type="match status" value="2"/>
</dbReference>
<dbReference type="NCBIfam" id="TIGR00797">
    <property type="entry name" value="matE"/>
    <property type="match status" value="1"/>
</dbReference>
<dbReference type="PANTHER" id="PTHR42925">
    <property type="entry name" value="MULTIDRUG AND TOXIN EFFLUX PROTEIN MATE FAMILY"/>
    <property type="match status" value="1"/>
</dbReference>
<evidence type="ECO:0000313" key="9">
    <source>
        <dbReference type="Proteomes" id="UP000298653"/>
    </source>
</evidence>
<dbReference type="InterPro" id="IPR047135">
    <property type="entry name" value="YsiQ"/>
</dbReference>
<organism evidence="8 9">
    <name type="scientific">Anaerostipes rhamnosivorans</name>
    <dbReference type="NCBI Taxonomy" id="1229621"/>
    <lineage>
        <taxon>Bacteria</taxon>
        <taxon>Bacillati</taxon>
        <taxon>Bacillota</taxon>
        <taxon>Clostridia</taxon>
        <taxon>Lachnospirales</taxon>
        <taxon>Lachnospiraceae</taxon>
        <taxon>Anaerostipes</taxon>
    </lineage>
</organism>
<dbReference type="PANTHER" id="PTHR42925:SF2">
    <property type="entry name" value="NA+ DRIVEN MULTIDRUG EFFLUX PUMP"/>
    <property type="match status" value="1"/>
</dbReference>
<dbReference type="InterPro" id="IPR048279">
    <property type="entry name" value="MdtK-like"/>
</dbReference>
<keyword evidence="4 7" id="KW-0812">Transmembrane</keyword>
<feature type="transmembrane region" description="Helical" evidence="7">
    <location>
        <begin position="392"/>
        <end position="421"/>
    </location>
</feature>
<proteinExistence type="predicted"/>
<dbReference type="Proteomes" id="UP000298653">
    <property type="component" value="Chromosome"/>
</dbReference>
<feature type="transmembrane region" description="Helical" evidence="7">
    <location>
        <begin position="55"/>
        <end position="76"/>
    </location>
</feature>
<evidence type="ECO:0000256" key="6">
    <source>
        <dbReference type="ARBA" id="ARBA00023136"/>
    </source>
</evidence>
<evidence type="ECO:0000256" key="5">
    <source>
        <dbReference type="ARBA" id="ARBA00022989"/>
    </source>
</evidence>
<gene>
    <name evidence="8" type="ORF">AR1Y2_1778</name>
</gene>
<reference evidence="8 9" key="1">
    <citation type="submission" date="2019-05" db="EMBL/GenBank/DDBJ databases">
        <title>Complete genome sequencing of Anaerostipes rhamnosivorans.</title>
        <authorList>
            <person name="Bui T.P.N."/>
            <person name="de Vos W.M."/>
        </authorList>
    </citation>
    <scope>NUCLEOTIDE SEQUENCE [LARGE SCALE GENOMIC DNA]</scope>
    <source>
        <strain evidence="8 9">1y2</strain>
    </source>
</reference>
<keyword evidence="9" id="KW-1185">Reference proteome</keyword>
<keyword evidence="5 7" id="KW-1133">Transmembrane helix</keyword>
<evidence type="ECO:0000256" key="1">
    <source>
        <dbReference type="ARBA" id="ARBA00004651"/>
    </source>
</evidence>
<feature type="transmembrane region" description="Helical" evidence="7">
    <location>
        <begin position="130"/>
        <end position="147"/>
    </location>
</feature>
<dbReference type="GO" id="GO:0015297">
    <property type="term" value="F:antiporter activity"/>
    <property type="evidence" value="ECO:0007669"/>
    <property type="project" value="InterPro"/>
</dbReference>
<feature type="transmembrane region" description="Helical" evidence="7">
    <location>
        <begin position="88"/>
        <end position="110"/>
    </location>
</feature>
<feature type="transmembrane region" description="Helical" evidence="7">
    <location>
        <begin position="351"/>
        <end position="372"/>
    </location>
</feature>
<comment type="subcellular location">
    <subcellularLocation>
        <location evidence="1">Cell membrane</location>
        <topology evidence="1">Multi-pass membrane protein</topology>
    </subcellularLocation>
</comment>
<sequence>MISEKSFYKTFALLTLSLALQNLLTYGVNLADNLMLGSYSETALSGSALCNQIQFFLQMLVVGASEGAVVMGTQYFGKGRFEPIVHTIGTAVRFGGGIAAVMFLLILFFPGQILGLLTNDAAVIAEGVKYLQIICFTYLMFTVTNILTASLRSVGIVKIGYIISASTLILNMILNSCLIYGNFGFPELGIRGAAVATLCSRTVELLIVIWYLKYKEHSLNLTLKKLVFIDRSYIRDYKRTALPVLTSQAQWGLAQMAQTGVLGHLGAPAIAANSIATIVFQIITVVVYGSASASGIMIGWTIGEEKEKNIKPMVKTLEILFLSIGILSGLAIFLIREPVLSLYQISPQAKALSMQFMAILSVTTVGTAYQMSCDNGIIRGGGNTSFSMKMNLISMWLILLPISIFAAFVLHLPPIVVFFLLKWDQLYKAIPVFIRLHRWKWITKVTREEAA</sequence>
<feature type="transmembrane region" description="Helical" evidence="7">
    <location>
        <begin position="159"/>
        <end position="181"/>
    </location>
</feature>